<protein>
    <recommendedName>
        <fullName evidence="5">Serine/threonine protein kinase</fullName>
    </recommendedName>
</protein>
<proteinExistence type="predicted"/>
<gene>
    <name evidence="3" type="ORF">GCM10009827_031580</name>
</gene>
<feature type="compositionally biased region" description="Basic residues" evidence="1">
    <location>
        <begin position="168"/>
        <end position="178"/>
    </location>
</feature>
<dbReference type="Proteomes" id="UP001501470">
    <property type="component" value="Unassembled WGS sequence"/>
</dbReference>
<evidence type="ECO:0000313" key="4">
    <source>
        <dbReference type="Proteomes" id="UP001501470"/>
    </source>
</evidence>
<dbReference type="EMBL" id="BAAAQD010000005">
    <property type="protein sequence ID" value="GAA1514547.1"/>
    <property type="molecule type" value="Genomic_DNA"/>
</dbReference>
<keyword evidence="2" id="KW-0472">Membrane</keyword>
<feature type="transmembrane region" description="Helical" evidence="2">
    <location>
        <begin position="40"/>
        <end position="60"/>
    </location>
</feature>
<feature type="compositionally biased region" description="Polar residues" evidence="1">
    <location>
        <begin position="71"/>
        <end position="90"/>
    </location>
</feature>
<feature type="compositionally biased region" description="Basic and acidic residues" evidence="1">
    <location>
        <begin position="96"/>
        <end position="105"/>
    </location>
</feature>
<evidence type="ECO:0000256" key="2">
    <source>
        <dbReference type="SAM" id="Phobius"/>
    </source>
</evidence>
<comment type="caution">
    <text evidence="3">The sequence shown here is derived from an EMBL/GenBank/DDBJ whole genome shotgun (WGS) entry which is preliminary data.</text>
</comment>
<keyword evidence="4" id="KW-1185">Reference proteome</keyword>
<sequence length="197" mass="20695">MQGEHRGAGAVRDEVHASIVPERYDNFGVDDEKALGPRHVAGSLVVLAVLVGAVVALAVTQGAGGAEPTRPATQPQATSQSPVTGRQNGQPPVVEGGEHGGEKPTFEPLPPPGTPAPLTPATIVAPQTRDPSQTPQYSPTPQLPTPQHSPTPQRSRGRVPEVRTGAAARRRRRRTGGWRCRRCPSCAARTGSVCGRR</sequence>
<evidence type="ECO:0000256" key="1">
    <source>
        <dbReference type="SAM" id="MobiDB-lite"/>
    </source>
</evidence>
<organism evidence="3 4">
    <name type="scientific">Dactylosporangium maewongense</name>
    <dbReference type="NCBI Taxonomy" id="634393"/>
    <lineage>
        <taxon>Bacteria</taxon>
        <taxon>Bacillati</taxon>
        <taxon>Actinomycetota</taxon>
        <taxon>Actinomycetes</taxon>
        <taxon>Micromonosporales</taxon>
        <taxon>Micromonosporaceae</taxon>
        <taxon>Dactylosporangium</taxon>
    </lineage>
</organism>
<feature type="region of interest" description="Disordered" evidence="1">
    <location>
        <begin position="64"/>
        <end position="178"/>
    </location>
</feature>
<reference evidence="4" key="1">
    <citation type="journal article" date="2019" name="Int. J. Syst. Evol. Microbiol.">
        <title>The Global Catalogue of Microorganisms (GCM) 10K type strain sequencing project: providing services to taxonomists for standard genome sequencing and annotation.</title>
        <authorList>
            <consortium name="The Broad Institute Genomics Platform"/>
            <consortium name="The Broad Institute Genome Sequencing Center for Infectious Disease"/>
            <person name="Wu L."/>
            <person name="Ma J."/>
        </authorList>
    </citation>
    <scope>NUCLEOTIDE SEQUENCE [LARGE SCALE GENOMIC DNA]</scope>
    <source>
        <strain evidence="4">JCM 15933</strain>
    </source>
</reference>
<feature type="compositionally biased region" description="Low complexity" evidence="1">
    <location>
        <begin position="131"/>
        <end position="140"/>
    </location>
</feature>
<feature type="compositionally biased region" description="Pro residues" evidence="1">
    <location>
        <begin position="107"/>
        <end position="118"/>
    </location>
</feature>
<accession>A0ABP4L1M8</accession>
<name>A0ABP4L1M8_9ACTN</name>
<evidence type="ECO:0008006" key="5">
    <source>
        <dbReference type="Google" id="ProtNLM"/>
    </source>
</evidence>
<keyword evidence="2" id="KW-1133">Transmembrane helix</keyword>
<evidence type="ECO:0000313" key="3">
    <source>
        <dbReference type="EMBL" id="GAA1514547.1"/>
    </source>
</evidence>
<keyword evidence="2" id="KW-0812">Transmembrane</keyword>